<dbReference type="RefSeq" id="WP_131353251.1">
    <property type="nucleotide sequence ID" value="NZ_SJKB01000002.1"/>
</dbReference>
<organism evidence="1 2">
    <name type="scientific">Kribbella pittospori</name>
    <dbReference type="NCBI Taxonomy" id="722689"/>
    <lineage>
        <taxon>Bacteria</taxon>
        <taxon>Bacillati</taxon>
        <taxon>Actinomycetota</taxon>
        <taxon>Actinomycetes</taxon>
        <taxon>Propionibacteriales</taxon>
        <taxon>Kribbellaceae</taxon>
        <taxon>Kribbella</taxon>
    </lineage>
</organism>
<proteinExistence type="predicted"/>
<comment type="caution">
    <text evidence="1">The sequence shown here is derived from an EMBL/GenBank/DDBJ whole genome shotgun (WGS) entry which is preliminary data.</text>
</comment>
<dbReference type="Proteomes" id="UP000291144">
    <property type="component" value="Unassembled WGS sequence"/>
</dbReference>
<evidence type="ECO:0000313" key="1">
    <source>
        <dbReference type="EMBL" id="TCC64748.1"/>
    </source>
</evidence>
<sequence>MAREIGRWDHSVLGKQYLGMLNVLLCRGDLEARAVDPRPVTAGSDLWCDRCAQCHDVGLEFSLVCLIELVLEIVAVQAHAGSLACDPPDVQATSAPSAELVSHRRRLDVGASDRRGQPDVG</sequence>
<accession>A0A4R0L1S3</accession>
<dbReference type="AlphaFoldDB" id="A0A4R0L1S3"/>
<keyword evidence="2" id="KW-1185">Reference proteome</keyword>
<protein>
    <submittedName>
        <fullName evidence="1">Uncharacterized protein</fullName>
    </submittedName>
</protein>
<evidence type="ECO:0000313" key="2">
    <source>
        <dbReference type="Proteomes" id="UP000291144"/>
    </source>
</evidence>
<dbReference type="EMBL" id="SJKB01000002">
    <property type="protein sequence ID" value="TCC64748.1"/>
    <property type="molecule type" value="Genomic_DNA"/>
</dbReference>
<reference evidence="1 2" key="1">
    <citation type="submission" date="2019-02" db="EMBL/GenBank/DDBJ databases">
        <title>Kribbella capetownensis sp. nov. and Kribbella speibonae sp. nov., isolated from soil.</title>
        <authorList>
            <person name="Curtis S.M."/>
            <person name="Norton I."/>
            <person name="Everest G.J."/>
            <person name="Meyers P.R."/>
        </authorList>
    </citation>
    <scope>NUCLEOTIDE SEQUENCE [LARGE SCALE GENOMIC DNA]</scope>
    <source>
        <strain evidence="1 2">NRRL B-24813</strain>
    </source>
</reference>
<name>A0A4R0L1S3_9ACTN</name>
<gene>
    <name evidence="1" type="ORF">E0H73_10340</name>
</gene>